<protein>
    <submittedName>
        <fullName evidence="2">Uncharacterized protein</fullName>
    </submittedName>
</protein>
<dbReference type="EnsemblBacteria" id="AAM03768">
    <property type="protein sequence ID" value="AAM03768"/>
    <property type="gene ID" value="MA_0315"/>
</dbReference>
<name>Q8TTW0_METAC</name>
<evidence type="ECO:0000256" key="1">
    <source>
        <dbReference type="SAM" id="MobiDB-lite"/>
    </source>
</evidence>
<dbReference type="InParanoid" id="Q8TTW0"/>
<gene>
    <name evidence="2" type="ordered locus">MA_0315</name>
</gene>
<dbReference type="AlphaFoldDB" id="Q8TTW0"/>
<accession>Q8TTW0</accession>
<dbReference type="RefSeq" id="WP_011020373.1">
    <property type="nucleotide sequence ID" value="NC_003552.1"/>
</dbReference>
<dbReference type="GeneID" id="1472207"/>
<dbReference type="KEGG" id="mac:MA_0315"/>
<evidence type="ECO:0000313" key="2">
    <source>
        <dbReference type="EMBL" id="AAM03768.1"/>
    </source>
</evidence>
<dbReference type="HOGENOM" id="CLU_071221_0_0_2"/>
<dbReference type="STRING" id="188937.MA_0315"/>
<keyword evidence="3" id="KW-1185">Reference proteome</keyword>
<dbReference type="Proteomes" id="UP000002487">
    <property type="component" value="Chromosome"/>
</dbReference>
<reference evidence="2 3" key="1">
    <citation type="journal article" date="2002" name="Genome Res.">
        <title>The genome of Methanosarcina acetivorans reveals extensive metabolic and physiological diversity.</title>
        <authorList>
            <person name="Galagan J.E."/>
            <person name="Nusbaum C."/>
            <person name="Roy A."/>
            <person name="Endrizzi M.G."/>
            <person name="Macdonald P."/>
            <person name="FitzHugh W."/>
            <person name="Calvo S."/>
            <person name="Engels R."/>
            <person name="Smirnov S."/>
            <person name="Atnoor D."/>
            <person name="Brown A."/>
            <person name="Allen N."/>
            <person name="Naylor J."/>
            <person name="Stange-Thomann N."/>
            <person name="DeArellano K."/>
            <person name="Johnson R."/>
            <person name="Linton L."/>
            <person name="McEwan P."/>
            <person name="McKernan K."/>
            <person name="Talamas J."/>
            <person name="Tirrell A."/>
            <person name="Ye W."/>
            <person name="Zimmer A."/>
            <person name="Barber R.D."/>
            <person name="Cann I."/>
            <person name="Graham D.E."/>
            <person name="Grahame D.A."/>
            <person name="Guss A."/>
            <person name="Hedderich R."/>
            <person name="Ingram-Smith C."/>
            <person name="Kuettner C.H."/>
            <person name="Krzycki J.A."/>
            <person name="Leigh J.A."/>
            <person name="Li W."/>
            <person name="Liu J."/>
            <person name="Mukhopadhyay B."/>
            <person name="Reeve J.N."/>
            <person name="Smith K."/>
            <person name="Springer T.A."/>
            <person name="Umayam L.A."/>
            <person name="White O."/>
            <person name="White R.H."/>
            <person name="de Macario E.C."/>
            <person name="Ferry J.G."/>
            <person name="Jarrell K.F."/>
            <person name="Jing H."/>
            <person name="Macario A.J.L."/>
            <person name="Paulsen I."/>
            <person name="Pritchett M."/>
            <person name="Sowers K.R."/>
            <person name="Swanson R.V."/>
            <person name="Zinder S.H."/>
            <person name="Lander E."/>
            <person name="Metcalf W.W."/>
            <person name="Birren B."/>
        </authorList>
    </citation>
    <scope>NUCLEOTIDE SEQUENCE [LARGE SCALE GENOMIC DNA]</scope>
    <source>
        <strain evidence="3">ATCC 35395 / DSM 2834 / JCM 12185 / C2A</strain>
    </source>
</reference>
<sequence>MFKRRNIGKWLVLTLFICFLLSGFASADENELNDSEANEISASIQEFANDPSFIACRGTIPETIDQEWKNSIVDCWLNLNRVGPSYSEFDSSISGVASNSEIIIIELGSAYKEEVDDSRIDEMYQKIEDYCEEQEGISEIPVVFMWAWDEEDLALPDYGPQIFEEAKKNPLFVAARGTMPVIKDASEKVEWTDSLVQCSRSLASPSKTDEGVMPYFVEFGGPVSSFGTDINGYLAVGFEGYSSEKVNESVIDEIYQVIDEQCEKKDISDVPVVFEYIGYITEAEAEVDEPDVNESNDTNLSGNEEEITGNGTNNQTPGFTSIMLVLSLLFLVKTRK</sequence>
<feature type="region of interest" description="Disordered" evidence="1">
    <location>
        <begin position="288"/>
        <end position="314"/>
    </location>
</feature>
<dbReference type="EMBL" id="AE010299">
    <property type="protein sequence ID" value="AAM03768.1"/>
    <property type="molecule type" value="Genomic_DNA"/>
</dbReference>
<dbReference type="OrthoDB" id="136081at2157"/>
<organism evidence="2 3">
    <name type="scientific">Methanosarcina acetivorans (strain ATCC 35395 / DSM 2834 / JCM 12185 / C2A)</name>
    <dbReference type="NCBI Taxonomy" id="188937"/>
    <lineage>
        <taxon>Archaea</taxon>
        <taxon>Methanobacteriati</taxon>
        <taxon>Methanobacteriota</taxon>
        <taxon>Stenosarchaea group</taxon>
        <taxon>Methanomicrobia</taxon>
        <taxon>Methanosarcinales</taxon>
        <taxon>Methanosarcinaceae</taxon>
        <taxon>Methanosarcina</taxon>
    </lineage>
</organism>
<evidence type="ECO:0000313" key="3">
    <source>
        <dbReference type="Proteomes" id="UP000002487"/>
    </source>
</evidence>
<proteinExistence type="predicted"/>